<protein>
    <submittedName>
        <fullName evidence="8">Uncharacterized protein</fullName>
    </submittedName>
</protein>
<keyword evidence="2" id="KW-0963">Cytoplasm</keyword>
<evidence type="ECO:0000256" key="4">
    <source>
        <dbReference type="ARBA" id="ARBA00022598"/>
    </source>
</evidence>
<dbReference type="GO" id="GO:0016020">
    <property type="term" value="C:membrane"/>
    <property type="evidence" value="ECO:0007669"/>
    <property type="project" value="TreeGrafter"/>
</dbReference>
<dbReference type="PANTHER" id="PTHR43272">
    <property type="entry name" value="LONG-CHAIN-FATTY-ACID--COA LIGASE"/>
    <property type="match status" value="1"/>
</dbReference>
<accession>A0A9Q1AUH9</accession>
<dbReference type="OrthoDB" id="3633556at2759"/>
<keyword evidence="6" id="KW-0067">ATP-binding</keyword>
<evidence type="ECO:0000256" key="2">
    <source>
        <dbReference type="ARBA" id="ARBA00022490"/>
    </source>
</evidence>
<dbReference type="SUPFAM" id="SSF56801">
    <property type="entry name" value="Acetyl-CoA synthetase-like"/>
    <property type="match status" value="1"/>
</dbReference>
<evidence type="ECO:0000256" key="3">
    <source>
        <dbReference type="ARBA" id="ARBA00022553"/>
    </source>
</evidence>
<comment type="subcellular location">
    <subcellularLocation>
        <location evidence="1">Cytoplasm</location>
    </subcellularLocation>
</comment>
<name>A0A9Q1AUH9_9SAUR</name>
<dbReference type="GO" id="GO:0005524">
    <property type="term" value="F:ATP binding"/>
    <property type="evidence" value="ECO:0007669"/>
    <property type="project" value="UniProtKB-KW"/>
</dbReference>
<dbReference type="GO" id="GO:0004467">
    <property type="term" value="F:long-chain fatty acid-CoA ligase activity"/>
    <property type="evidence" value="ECO:0007669"/>
    <property type="project" value="TreeGrafter"/>
</dbReference>
<comment type="caution">
    <text evidence="8">The sequence shown here is derived from an EMBL/GenBank/DDBJ whole genome shotgun (WGS) entry which is preliminary data.</text>
</comment>
<dbReference type="Proteomes" id="UP001142489">
    <property type="component" value="Unassembled WGS sequence"/>
</dbReference>
<dbReference type="GO" id="GO:0005783">
    <property type="term" value="C:endoplasmic reticulum"/>
    <property type="evidence" value="ECO:0007669"/>
    <property type="project" value="TreeGrafter"/>
</dbReference>
<sequence>MPVEIIITAGGENIPPIPLEEAVKKELPPVSNAMLIGDQRKFLSMLLTLKCAVDPETSEPTDHLTQEARDFCQKIGSKATKASEVVRRRDPALYRAIQEGIDRVNAQALANVQRIQKWALLEKDFSILGGEFGPTMKLKRQAVIEKYKDEIDAFYKN</sequence>
<dbReference type="PANTHER" id="PTHR43272:SF93">
    <property type="entry name" value="ACYL-COA SYNTHETASE BUBBLEGUM FAMILY MEMBER 1"/>
    <property type="match status" value="1"/>
</dbReference>
<proteinExistence type="predicted"/>
<evidence type="ECO:0000256" key="1">
    <source>
        <dbReference type="ARBA" id="ARBA00004496"/>
    </source>
</evidence>
<keyword evidence="7" id="KW-0472">Membrane</keyword>
<reference evidence="8" key="1">
    <citation type="journal article" date="2023" name="DNA Res.">
        <title>Chromosome-level genome assembly of Phrynocephalus forsythii using third-generation DNA sequencing and Hi-C analysis.</title>
        <authorList>
            <person name="Qi Y."/>
            <person name="Zhao W."/>
            <person name="Zhao Y."/>
            <person name="Niu C."/>
            <person name="Cao S."/>
            <person name="Zhang Y."/>
        </authorList>
    </citation>
    <scope>NUCLEOTIDE SEQUENCE</scope>
    <source>
        <tissue evidence="8">Muscle</tissue>
    </source>
</reference>
<dbReference type="Pfam" id="PF23562">
    <property type="entry name" value="AMP-binding_C_3"/>
    <property type="match status" value="1"/>
</dbReference>
<gene>
    <name evidence="8" type="ORF">JRQ81_006867</name>
</gene>
<evidence type="ECO:0000313" key="9">
    <source>
        <dbReference type="Proteomes" id="UP001142489"/>
    </source>
</evidence>
<dbReference type="AlphaFoldDB" id="A0A9Q1AUH9"/>
<keyword evidence="4" id="KW-0436">Ligase</keyword>
<keyword evidence="3" id="KW-0597">Phosphoprotein</keyword>
<evidence type="ECO:0000313" key="8">
    <source>
        <dbReference type="EMBL" id="KAJ7311253.1"/>
    </source>
</evidence>
<evidence type="ECO:0000256" key="5">
    <source>
        <dbReference type="ARBA" id="ARBA00022741"/>
    </source>
</evidence>
<organism evidence="8 9">
    <name type="scientific">Phrynocephalus forsythii</name>
    <dbReference type="NCBI Taxonomy" id="171643"/>
    <lineage>
        <taxon>Eukaryota</taxon>
        <taxon>Metazoa</taxon>
        <taxon>Chordata</taxon>
        <taxon>Craniata</taxon>
        <taxon>Vertebrata</taxon>
        <taxon>Euteleostomi</taxon>
        <taxon>Lepidosauria</taxon>
        <taxon>Squamata</taxon>
        <taxon>Bifurcata</taxon>
        <taxon>Unidentata</taxon>
        <taxon>Episquamata</taxon>
        <taxon>Toxicofera</taxon>
        <taxon>Iguania</taxon>
        <taxon>Acrodonta</taxon>
        <taxon>Agamidae</taxon>
        <taxon>Agaminae</taxon>
        <taxon>Phrynocephalus</taxon>
    </lineage>
</organism>
<keyword evidence="5" id="KW-0547">Nucleotide-binding</keyword>
<dbReference type="EMBL" id="JAPFRF010000014">
    <property type="protein sequence ID" value="KAJ7311253.1"/>
    <property type="molecule type" value="Genomic_DNA"/>
</dbReference>
<keyword evidence="9" id="KW-1185">Reference proteome</keyword>
<evidence type="ECO:0000256" key="7">
    <source>
        <dbReference type="ARBA" id="ARBA00023136"/>
    </source>
</evidence>
<evidence type="ECO:0000256" key="6">
    <source>
        <dbReference type="ARBA" id="ARBA00022840"/>
    </source>
</evidence>